<proteinExistence type="predicted"/>
<feature type="compositionally biased region" description="Polar residues" evidence="1">
    <location>
        <begin position="19"/>
        <end position="28"/>
    </location>
</feature>
<dbReference type="Proteomes" id="UP000738349">
    <property type="component" value="Unassembled WGS sequence"/>
</dbReference>
<keyword evidence="3" id="KW-1185">Reference proteome</keyword>
<feature type="compositionally biased region" description="Basic and acidic residues" evidence="1">
    <location>
        <begin position="8"/>
        <end position="18"/>
    </location>
</feature>
<name>A0A9P9DJT2_9HYPO</name>
<dbReference type="OrthoDB" id="72726at2759"/>
<dbReference type="AlphaFoldDB" id="A0A9P9DJT2"/>
<accession>A0A9P9DJT2</accession>
<sequence>MADNLETETPRREQDTTRQPDPGSNPQGKSPLFACLPPEIRREIFSLVFYNTRVTYGSVYRNGTWSTNIKPAPNSLALLRTCRRAKEEVGDSWLGKILFSFRNPETMLDKLTPLPRETRAKIRYLHVFDETIRLNLQRGVFLFELHLAFRMLPGLRLDILTIQGDGKNHFVYDAVTNAVWLSSGWKELRYITRTSGVLGFKKVDYPFVHGQNAKFKYWRQPQPAYWKHFMKKRDGAASEPSIAIYRSLKSHSPGTVLDPKMRQLFNQKMPKSESLRQSFG</sequence>
<protein>
    <submittedName>
        <fullName evidence="2">Uncharacterized protein</fullName>
    </submittedName>
</protein>
<dbReference type="PANTHER" id="PTHR38790">
    <property type="entry name" value="2EXR DOMAIN-CONTAINING PROTEIN-RELATED"/>
    <property type="match status" value="1"/>
</dbReference>
<comment type="caution">
    <text evidence="2">The sequence shown here is derived from an EMBL/GenBank/DDBJ whole genome shotgun (WGS) entry which is preliminary data.</text>
</comment>
<gene>
    <name evidence="2" type="ORF">EDB81DRAFT_631449</name>
</gene>
<dbReference type="EMBL" id="JAGMUV010000025">
    <property type="protein sequence ID" value="KAH7120568.1"/>
    <property type="molecule type" value="Genomic_DNA"/>
</dbReference>
<reference evidence="2" key="1">
    <citation type="journal article" date="2021" name="Nat. Commun.">
        <title>Genetic determinants of endophytism in the Arabidopsis root mycobiome.</title>
        <authorList>
            <person name="Mesny F."/>
            <person name="Miyauchi S."/>
            <person name="Thiergart T."/>
            <person name="Pickel B."/>
            <person name="Atanasova L."/>
            <person name="Karlsson M."/>
            <person name="Huettel B."/>
            <person name="Barry K.W."/>
            <person name="Haridas S."/>
            <person name="Chen C."/>
            <person name="Bauer D."/>
            <person name="Andreopoulos W."/>
            <person name="Pangilinan J."/>
            <person name="LaButti K."/>
            <person name="Riley R."/>
            <person name="Lipzen A."/>
            <person name="Clum A."/>
            <person name="Drula E."/>
            <person name="Henrissat B."/>
            <person name="Kohler A."/>
            <person name="Grigoriev I.V."/>
            <person name="Martin F.M."/>
            <person name="Hacquard S."/>
        </authorList>
    </citation>
    <scope>NUCLEOTIDE SEQUENCE</scope>
    <source>
        <strain evidence="2">MPI-CAGE-AT-0147</strain>
    </source>
</reference>
<evidence type="ECO:0000256" key="1">
    <source>
        <dbReference type="SAM" id="MobiDB-lite"/>
    </source>
</evidence>
<feature type="non-terminal residue" evidence="2">
    <location>
        <position position="280"/>
    </location>
</feature>
<feature type="region of interest" description="Disordered" evidence="1">
    <location>
        <begin position="1"/>
        <end position="32"/>
    </location>
</feature>
<evidence type="ECO:0000313" key="3">
    <source>
        <dbReference type="Proteomes" id="UP000738349"/>
    </source>
</evidence>
<evidence type="ECO:0000313" key="2">
    <source>
        <dbReference type="EMBL" id="KAH7120568.1"/>
    </source>
</evidence>
<organism evidence="2 3">
    <name type="scientific">Dactylonectria macrodidyma</name>
    <dbReference type="NCBI Taxonomy" id="307937"/>
    <lineage>
        <taxon>Eukaryota</taxon>
        <taxon>Fungi</taxon>
        <taxon>Dikarya</taxon>
        <taxon>Ascomycota</taxon>
        <taxon>Pezizomycotina</taxon>
        <taxon>Sordariomycetes</taxon>
        <taxon>Hypocreomycetidae</taxon>
        <taxon>Hypocreales</taxon>
        <taxon>Nectriaceae</taxon>
        <taxon>Dactylonectria</taxon>
    </lineage>
</organism>